<keyword evidence="9" id="KW-1185">Reference proteome</keyword>
<keyword evidence="6" id="KW-0732">Signal</keyword>
<gene>
    <name evidence="8" type="ORF">CWS72_26630</name>
</gene>
<dbReference type="RefSeq" id="WP_101253700.1">
    <property type="nucleotide sequence ID" value="NZ_PIUM01000057.1"/>
</dbReference>
<dbReference type="InterPro" id="IPR036034">
    <property type="entry name" value="PDZ_sf"/>
</dbReference>
<dbReference type="GO" id="GO:0008236">
    <property type="term" value="F:serine-type peptidase activity"/>
    <property type="evidence" value="ECO:0007669"/>
    <property type="project" value="UniProtKB-KW"/>
</dbReference>
<dbReference type="InterPro" id="IPR004447">
    <property type="entry name" value="Peptidase_S41A"/>
</dbReference>
<organism evidence="8 9">
    <name type="scientific">Telmatospirillum siberiense</name>
    <dbReference type="NCBI Taxonomy" id="382514"/>
    <lineage>
        <taxon>Bacteria</taxon>
        <taxon>Pseudomonadati</taxon>
        <taxon>Pseudomonadota</taxon>
        <taxon>Alphaproteobacteria</taxon>
        <taxon>Rhodospirillales</taxon>
        <taxon>Rhodospirillaceae</taxon>
        <taxon>Telmatospirillum</taxon>
    </lineage>
</organism>
<dbReference type="AlphaFoldDB" id="A0A2N3PM50"/>
<feature type="domain" description="PDZ" evidence="7">
    <location>
        <begin position="158"/>
        <end position="225"/>
    </location>
</feature>
<evidence type="ECO:0000256" key="5">
    <source>
        <dbReference type="RuleBase" id="RU004404"/>
    </source>
</evidence>
<dbReference type="Proteomes" id="UP000233293">
    <property type="component" value="Unassembled WGS sequence"/>
</dbReference>
<dbReference type="PROSITE" id="PS51257">
    <property type="entry name" value="PROKAR_LIPOPROTEIN"/>
    <property type="match status" value="1"/>
</dbReference>
<name>A0A2N3PM50_9PROT</name>
<dbReference type="InterPro" id="IPR001478">
    <property type="entry name" value="PDZ"/>
</dbReference>
<evidence type="ECO:0000256" key="6">
    <source>
        <dbReference type="SAM" id="SignalP"/>
    </source>
</evidence>
<feature type="signal peptide" evidence="6">
    <location>
        <begin position="1"/>
        <end position="22"/>
    </location>
</feature>
<dbReference type="Pfam" id="PF13180">
    <property type="entry name" value="PDZ_2"/>
    <property type="match status" value="1"/>
</dbReference>
<evidence type="ECO:0000313" key="9">
    <source>
        <dbReference type="Proteomes" id="UP000233293"/>
    </source>
</evidence>
<dbReference type="PANTHER" id="PTHR32060:SF30">
    <property type="entry name" value="CARBOXY-TERMINAL PROCESSING PROTEASE CTPA"/>
    <property type="match status" value="1"/>
</dbReference>
<keyword evidence="2 5" id="KW-0645">Protease</keyword>
<evidence type="ECO:0000256" key="4">
    <source>
        <dbReference type="ARBA" id="ARBA00022825"/>
    </source>
</evidence>
<evidence type="ECO:0000256" key="1">
    <source>
        <dbReference type="ARBA" id="ARBA00009179"/>
    </source>
</evidence>
<dbReference type="GO" id="GO:0030288">
    <property type="term" value="C:outer membrane-bounded periplasmic space"/>
    <property type="evidence" value="ECO:0007669"/>
    <property type="project" value="TreeGrafter"/>
</dbReference>
<comment type="caution">
    <text evidence="8">The sequence shown here is derived from an EMBL/GenBank/DDBJ whole genome shotgun (WGS) entry which is preliminary data.</text>
</comment>
<evidence type="ECO:0000256" key="3">
    <source>
        <dbReference type="ARBA" id="ARBA00022801"/>
    </source>
</evidence>
<evidence type="ECO:0000259" key="7">
    <source>
        <dbReference type="PROSITE" id="PS50106"/>
    </source>
</evidence>
<dbReference type="CDD" id="cd07560">
    <property type="entry name" value="Peptidase_S41_CPP"/>
    <property type="match status" value="1"/>
</dbReference>
<accession>A0A2N3PM50</accession>
<evidence type="ECO:0000256" key="2">
    <source>
        <dbReference type="ARBA" id="ARBA00022670"/>
    </source>
</evidence>
<dbReference type="NCBIfam" id="TIGR00225">
    <property type="entry name" value="prc"/>
    <property type="match status" value="1"/>
</dbReference>
<dbReference type="EMBL" id="PIUM01000057">
    <property type="protein sequence ID" value="PKU21475.1"/>
    <property type="molecule type" value="Genomic_DNA"/>
</dbReference>
<dbReference type="Gene3D" id="3.30.750.44">
    <property type="match status" value="1"/>
</dbReference>
<dbReference type="SUPFAM" id="SSF50156">
    <property type="entry name" value="PDZ domain-like"/>
    <property type="match status" value="1"/>
</dbReference>
<feature type="chain" id="PRO_5014652159" evidence="6">
    <location>
        <begin position="23"/>
        <end position="521"/>
    </location>
</feature>
<dbReference type="Pfam" id="PF03572">
    <property type="entry name" value="Peptidase_S41"/>
    <property type="match status" value="1"/>
</dbReference>
<comment type="similarity">
    <text evidence="1 5">Belongs to the peptidase S41A family.</text>
</comment>
<dbReference type="InterPro" id="IPR005151">
    <property type="entry name" value="Tail-specific_protease"/>
</dbReference>
<keyword evidence="3 5" id="KW-0378">Hydrolase</keyword>
<dbReference type="PANTHER" id="PTHR32060">
    <property type="entry name" value="TAIL-SPECIFIC PROTEASE"/>
    <property type="match status" value="1"/>
</dbReference>
<dbReference type="OrthoDB" id="9812068at2"/>
<dbReference type="GO" id="GO:0006508">
    <property type="term" value="P:proteolysis"/>
    <property type="evidence" value="ECO:0007669"/>
    <property type="project" value="UniProtKB-KW"/>
</dbReference>
<dbReference type="SUPFAM" id="SSF52096">
    <property type="entry name" value="ClpP/crotonase"/>
    <property type="match status" value="1"/>
</dbReference>
<evidence type="ECO:0000313" key="8">
    <source>
        <dbReference type="EMBL" id="PKU21475.1"/>
    </source>
</evidence>
<dbReference type="Gene3D" id="2.30.42.10">
    <property type="match status" value="1"/>
</dbReference>
<dbReference type="PROSITE" id="PS50106">
    <property type="entry name" value="PDZ"/>
    <property type="match status" value="1"/>
</dbReference>
<reference evidence="9" key="1">
    <citation type="submission" date="2017-12" db="EMBL/GenBank/DDBJ databases">
        <title>Draft genome sequence of Telmatospirillum siberiense 26-4b1T, an acidotolerant peatland alphaproteobacterium potentially involved in sulfur cycling.</title>
        <authorList>
            <person name="Hausmann B."/>
            <person name="Pjevac P."/>
            <person name="Schreck K."/>
            <person name="Herbold C.W."/>
            <person name="Daims H."/>
            <person name="Wagner M."/>
            <person name="Pester M."/>
            <person name="Loy A."/>
        </authorList>
    </citation>
    <scope>NUCLEOTIDE SEQUENCE [LARGE SCALE GENOMIC DNA]</scope>
    <source>
        <strain evidence="9">26-4b1</strain>
    </source>
</reference>
<proteinExistence type="inferred from homology"/>
<sequence>MFRWYLAGSFFLAAACTPFSEASVSANDTTIASPQAERVLAFGFEAIRERYLTPVVVSNLAQEGLRGLSSIDPSLTMERQAGHRLRLRYRDETIGEYPMPPNEDPRAWAHLVVEVAADATPHSTALHAIDREKLYEAVFDATLSKLDIFSRYAGAQEAAEHQAARNGFGGIGIRYELHPEDIVLTEVMPETPAAEADLKVGDHVTAIDNTSVAGLAQPAISKRLRGPVGTSVNLSVRKNGAAPTQVSLERSLIVPPTVRLAIKDGIGVLAITSFNSGTAFNVGSALKKARATPGFRGIILDLRGNPGGLLDQGVAVADLFIAHGRIVSAKGRHPASVQSYDAKSGDPGEDMPLVALIDGGTASAAEIVAGALQDSGRAVIVGTNSFGKGTVQTVVRMPNKGEMTLTWSRFHTPSGYALHGLGVLPTVCTVDERAQVATLTAPLRDNHPSVAANIALWRQTGIDDQQQRKQLRAVCPAAKHTDTALDVDVGRELIQDRALYTHALSLLAPQATASSAPIHKP</sequence>
<dbReference type="GO" id="GO:0004175">
    <property type="term" value="F:endopeptidase activity"/>
    <property type="evidence" value="ECO:0007669"/>
    <property type="project" value="TreeGrafter"/>
</dbReference>
<dbReference type="InterPro" id="IPR029045">
    <property type="entry name" value="ClpP/crotonase-like_dom_sf"/>
</dbReference>
<dbReference type="Gene3D" id="3.90.226.10">
    <property type="entry name" value="2-enoyl-CoA Hydratase, Chain A, domain 1"/>
    <property type="match status" value="1"/>
</dbReference>
<protein>
    <submittedName>
        <fullName evidence="8">S41 family peptidase</fullName>
    </submittedName>
</protein>
<dbReference type="SMART" id="SM00245">
    <property type="entry name" value="TSPc"/>
    <property type="match status" value="1"/>
</dbReference>
<dbReference type="GO" id="GO:0007165">
    <property type="term" value="P:signal transduction"/>
    <property type="evidence" value="ECO:0007669"/>
    <property type="project" value="TreeGrafter"/>
</dbReference>
<dbReference type="SMART" id="SM00228">
    <property type="entry name" value="PDZ"/>
    <property type="match status" value="1"/>
</dbReference>
<keyword evidence="4 5" id="KW-0720">Serine protease</keyword>
<dbReference type="CDD" id="cd06782">
    <property type="entry name" value="cpPDZ_CPP-like"/>
    <property type="match status" value="1"/>
</dbReference>